<organism evidence="8 9">
    <name type="scientific">Saccharothrix saharensis</name>
    <dbReference type="NCBI Taxonomy" id="571190"/>
    <lineage>
        <taxon>Bacteria</taxon>
        <taxon>Bacillati</taxon>
        <taxon>Actinomycetota</taxon>
        <taxon>Actinomycetes</taxon>
        <taxon>Pseudonocardiales</taxon>
        <taxon>Pseudonocardiaceae</taxon>
        <taxon>Saccharothrix</taxon>
    </lineage>
</organism>
<dbReference type="GO" id="GO:0016655">
    <property type="term" value="F:oxidoreductase activity, acting on NAD(P)H, quinone or similar compound as acceptor"/>
    <property type="evidence" value="ECO:0007669"/>
    <property type="project" value="InterPro"/>
</dbReference>
<dbReference type="Proteomes" id="UP000316628">
    <property type="component" value="Unassembled WGS sequence"/>
</dbReference>
<reference evidence="8 9" key="1">
    <citation type="submission" date="2019-06" db="EMBL/GenBank/DDBJ databases">
        <title>Sequencing the genomes of 1000 actinobacteria strains.</title>
        <authorList>
            <person name="Klenk H.-P."/>
        </authorList>
    </citation>
    <scope>NUCLEOTIDE SEQUENCE [LARGE SCALE GENOMIC DNA]</scope>
    <source>
        <strain evidence="8 9">DSM 45456</strain>
    </source>
</reference>
<comment type="similarity">
    <text evidence="6">Belongs to the azoreductase type 1 family.</text>
</comment>
<feature type="domain" description="Flavodoxin-like fold" evidence="7">
    <location>
        <begin position="3"/>
        <end position="192"/>
    </location>
</feature>
<sequence length="210" mass="23144">MTTLLHISASPRGEASESLSIARTFLDTYREIHPGHRVDTFDLWDGTLPEFGPDAASAKMAVPAGREPTDAQTRAWDAATRTFERFAAADAYLFSVPMWNSGVPYVLKQLMDVVSQPGLVFSFDAERGYAGLLTGRKAAVVYTSAVYGDGRGPEFGADFQRPFFTGWLRWIGITDITEVEFRPNLATADADADERRRLAHENAMKAAQGF</sequence>
<evidence type="ECO:0000256" key="5">
    <source>
        <dbReference type="ARBA" id="ARBA00048542"/>
    </source>
</evidence>
<dbReference type="SUPFAM" id="SSF52218">
    <property type="entry name" value="Flavoproteins"/>
    <property type="match status" value="1"/>
</dbReference>
<proteinExistence type="inferred from homology"/>
<dbReference type="GO" id="GO:0009055">
    <property type="term" value="F:electron transfer activity"/>
    <property type="evidence" value="ECO:0007669"/>
    <property type="project" value="UniProtKB-UniRule"/>
</dbReference>
<comment type="subunit">
    <text evidence="6">Homodimer.</text>
</comment>
<comment type="cofactor">
    <cofactor evidence="6">
        <name>FMN</name>
        <dbReference type="ChEBI" id="CHEBI:58210"/>
    </cofactor>
    <text evidence="6">Binds 1 FMN per subunit.</text>
</comment>
<evidence type="ECO:0000256" key="3">
    <source>
        <dbReference type="ARBA" id="ARBA00023002"/>
    </source>
</evidence>
<evidence type="ECO:0000256" key="1">
    <source>
        <dbReference type="ARBA" id="ARBA00022630"/>
    </source>
</evidence>
<accession>A0A543JAT6</accession>
<dbReference type="InterPro" id="IPR023048">
    <property type="entry name" value="NADH:quinone_OxRdtase_FMN_depd"/>
</dbReference>
<dbReference type="EC" id="1.6.5.-" evidence="6"/>
<dbReference type="EMBL" id="VFPP01000001">
    <property type="protein sequence ID" value="TQM79901.1"/>
    <property type="molecule type" value="Genomic_DNA"/>
</dbReference>
<dbReference type="GO" id="GO:0016652">
    <property type="term" value="F:oxidoreductase activity, acting on NAD(P)H as acceptor"/>
    <property type="evidence" value="ECO:0007669"/>
    <property type="project" value="UniProtKB-UniRule"/>
</dbReference>
<evidence type="ECO:0000313" key="8">
    <source>
        <dbReference type="EMBL" id="TQM79901.1"/>
    </source>
</evidence>
<keyword evidence="1 6" id="KW-0285">Flavoprotein</keyword>
<dbReference type="InterPro" id="IPR050104">
    <property type="entry name" value="FMN-dep_NADH:Q_OxRdtase_AzoR1"/>
</dbReference>
<dbReference type="HAMAP" id="MF_01216">
    <property type="entry name" value="Azoreductase_type1"/>
    <property type="match status" value="1"/>
</dbReference>
<dbReference type="Gene3D" id="3.40.50.360">
    <property type="match status" value="1"/>
</dbReference>
<comment type="caution">
    <text evidence="6">Lacks conserved residue(s) required for the propagation of feature annotation.</text>
</comment>
<feature type="binding site" evidence="6">
    <location>
        <position position="10"/>
    </location>
    <ligand>
        <name>FMN</name>
        <dbReference type="ChEBI" id="CHEBI:58210"/>
    </ligand>
</feature>
<keyword evidence="3 6" id="KW-0560">Oxidoreductase</keyword>
<evidence type="ECO:0000313" key="9">
    <source>
        <dbReference type="Proteomes" id="UP000316628"/>
    </source>
</evidence>
<name>A0A543JAT6_9PSEU</name>
<protein>
    <recommendedName>
        <fullName evidence="6">FMN dependent NADH:quinone oxidoreductase</fullName>
        <ecNumber evidence="6">1.6.5.-</ecNumber>
    </recommendedName>
    <alternativeName>
        <fullName evidence="6">Azo-dye reductase</fullName>
    </alternativeName>
    <alternativeName>
        <fullName evidence="6">FMN-dependent NADH-azo compound oxidoreductase</fullName>
    </alternativeName>
    <alternativeName>
        <fullName evidence="6">FMN-dependent NADH-azoreductase</fullName>
        <ecNumber evidence="6">1.7.1.17</ecNumber>
    </alternativeName>
</protein>
<dbReference type="GO" id="GO:0010181">
    <property type="term" value="F:FMN binding"/>
    <property type="evidence" value="ECO:0007669"/>
    <property type="project" value="UniProtKB-UniRule"/>
</dbReference>
<evidence type="ECO:0000259" key="7">
    <source>
        <dbReference type="Pfam" id="PF02525"/>
    </source>
</evidence>
<dbReference type="InterPro" id="IPR029039">
    <property type="entry name" value="Flavoprotein-like_sf"/>
</dbReference>
<keyword evidence="4 6" id="KW-0520">NAD</keyword>
<dbReference type="AlphaFoldDB" id="A0A543JAT6"/>
<evidence type="ECO:0000256" key="4">
    <source>
        <dbReference type="ARBA" id="ARBA00023027"/>
    </source>
</evidence>
<comment type="catalytic activity">
    <reaction evidence="5">
        <text>N,N-dimethyl-1,4-phenylenediamine + anthranilate + 2 NAD(+) = 2-(4-dimethylaminophenyl)diazenylbenzoate + 2 NADH + 2 H(+)</text>
        <dbReference type="Rhea" id="RHEA:55872"/>
        <dbReference type="ChEBI" id="CHEBI:15378"/>
        <dbReference type="ChEBI" id="CHEBI:15783"/>
        <dbReference type="ChEBI" id="CHEBI:16567"/>
        <dbReference type="ChEBI" id="CHEBI:57540"/>
        <dbReference type="ChEBI" id="CHEBI:57945"/>
        <dbReference type="ChEBI" id="CHEBI:71579"/>
        <dbReference type="EC" id="1.7.1.17"/>
    </reaction>
    <physiologicalReaction direction="right-to-left" evidence="5">
        <dbReference type="Rhea" id="RHEA:55874"/>
    </physiologicalReaction>
</comment>
<dbReference type="PANTHER" id="PTHR43741:SF4">
    <property type="entry name" value="FMN-DEPENDENT NADH:QUINONE OXIDOREDUCTASE"/>
    <property type="match status" value="1"/>
</dbReference>
<comment type="caution">
    <text evidence="8">The sequence shown here is derived from an EMBL/GenBank/DDBJ whole genome shotgun (WGS) entry which is preliminary data.</text>
</comment>
<evidence type="ECO:0000256" key="2">
    <source>
        <dbReference type="ARBA" id="ARBA00022643"/>
    </source>
</evidence>
<dbReference type="OrthoDB" id="9787136at2"/>
<feature type="binding site" evidence="6">
    <location>
        <begin position="16"/>
        <end position="18"/>
    </location>
    <ligand>
        <name>FMN</name>
        <dbReference type="ChEBI" id="CHEBI:58210"/>
    </ligand>
</feature>
<keyword evidence="9" id="KW-1185">Reference proteome</keyword>
<comment type="function">
    <text evidence="6">Also exhibits azoreductase activity. Catalyzes the reductive cleavage of the azo bond in aromatic azo compounds to the corresponding amines.</text>
</comment>
<dbReference type="InterPro" id="IPR003680">
    <property type="entry name" value="Flavodoxin_fold"/>
</dbReference>
<dbReference type="RefSeq" id="WP_141977519.1">
    <property type="nucleotide sequence ID" value="NZ_VFPP01000001.1"/>
</dbReference>
<comment type="function">
    <text evidence="6">Quinone reductase that provides resistance to thiol-specific stress caused by electrophilic quinones.</text>
</comment>
<evidence type="ECO:0000256" key="6">
    <source>
        <dbReference type="HAMAP-Rule" id="MF_01216"/>
    </source>
</evidence>
<gene>
    <name evidence="6" type="primary">azoR</name>
    <name evidence="8" type="ORF">FHX81_2213</name>
</gene>
<dbReference type="EC" id="1.7.1.17" evidence="6"/>
<dbReference type="Pfam" id="PF02525">
    <property type="entry name" value="Flavodoxin_2"/>
    <property type="match status" value="1"/>
</dbReference>
<comment type="catalytic activity">
    <reaction evidence="6">
        <text>2 a quinone + NADH + H(+) = 2 a 1,4-benzosemiquinone + NAD(+)</text>
        <dbReference type="Rhea" id="RHEA:65952"/>
        <dbReference type="ChEBI" id="CHEBI:15378"/>
        <dbReference type="ChEBI" id="CHEBI:57540"/>
        <dbReference type="ChEBI" id="CHEBI:57945"/>
        <dbReference type="ChEBI" id="CHEBI:132124"/>
        <dbReference type="ChEBI" id="CHEBI:134225"/>
    </reaction>
</comment>
<keyword evidence="2 6" id="KW-0288">FMN</keyword>
<dbReference type="PANTHER" id="PTHR43741">
    <property type="entry name" value="FMN-DEPENDENT NADH-AZOREDUCTASE 1"/>
    <property type="match status" value="1"/>
</dbReference>